<evidence type="ECO:0000313" key="2">
    <source>
        <dbReference type="EMBL" id="CAG8799686.1"/>
    </source>
</evidence>
<name>A0A9N9JVN5_9GLOM</name>
<accession>A0A9N9JVN5</accession>
<protein>
    <submittedName>
        <fullName evidence="2">11283_t:CDS:1</fullName>
    </submittedName>
</protein>
<proteinExistence type="predicted"/>
<evidence type="ECO:0000313" key="3">
    <source>
        <dbReference type="Proteomes" id="UP000789405"/>
    </source>
</evidence>
<feature type="non-terminal residue" evidence="2">
    <location>
        <position position="160"/>
    </location>
</feature>
<dbReference type="AlphaFoldDB" id="A0A9N9JVN5"/>
<organism evidence="2 3">
    <name type="scientific">Dentiscutata erythropus</name>
    <dbReference type="NCBI Taxonomy" id="1348616"/>
    <lineage>
        <taxon>Eukaryota</taxon>
        <taxon>Fungi</taxon>
        <taxon>Fungi incertae sedis</taxon>
        <taxon>Mucoromycota</taxon>
        <taxon>Glomeromycotina</taxon>
        <taxon>Glomeromycetes</taxon>
        <taxon>Diversisporales</taxon>
        <taxon>Gigasporaceae</taxon>
        <taxon>Dentiscutata</taxon>
    </lineage>
</organism>
<dbReference type="EMBL" id="CAJVPY010034137">
    <property type="protein sequence ID" value="CAG8799686.1"/>
    <property type="molecule type" value="Genomic_DNA"/>
</dbReference>
<evidence type="ECO:0000256" key="1">
    <source>
        <dbReference type="SAM" id="MobiDB-lite"/>
    </source>
</evidence>
<comment type="caution">
    <text evidence="2">The sequence shown here is derived from an EMBL/GenBank/DDBJ whole genome shotgun (WGS) entry which is preliminary data.</text>
</comment>
<keyword evidence="3" id="KW-1185">Reference proteome</keyword>
<sequence>MPLDLDQIVDNIKKLKGKLKQNKKSSLCQELFSSLRNVDISALTWKDFLANQIISDDSILLQQLTPQSQEDFMELKRKMSPPPLPPKIRRKCSEFVVAFNENHQVELTQRIKHDGTWKESEKQLAKVTDRILDTLTLRKVEDSSTVSSPRREGEQKRTRK</sequence>
<dbReference type="Proteomes" id="UP000789405">
    <property type="component" value="Unassembled WGS sequence"/>
</dbReference>
<dbReference type="OrthoDB" id="2418878at2759"/>
<gene>
    <name evidence="2" type="ORF">DERYTH_LOCUS23111</name>
</gene>
<reference evidence="2" key="1">
    <citation type="submission" date="2021-06" db="EMBL/GenBank/DDBJ databases">
        <authorList>
            <person name="Kallberg Y."/>
            <person name="Tangrot J."/>
            <person name="Rosling A."/>
        </authorList>
    </citation>
    <scope>NUCLEOTIDE SEQUENCE</scope>
    <source>
        <strain evidence="2">MA453B</strain>
    </source>
</reference>
<feature type="compositionally biased region" description="Basic and acidic residues" evidence="1">
    <location>
        <begin position="149"/>
        <end position="160"/>
    </location>
</feature>
<feature type="region of interest" description="Disordered" evidence="1">
    <location>
        <begin position="140"/>
        <end position="160"/>
    </location>
</feature>